<feature type="compositionally biased region" description="Basic and acidic residues" evidence="1">
    <location>
        <begin position="1"/>
        <end position="10"/>
    </location>
</feature>
<organism evidence="2">
    <name type="scientific">Streptomyces sp. R21</name>
    <dbReference type="NCBI Taxonomy" id="3238627"/>
    <lineage>
        <taxon>Bacteria</taxon>
        <taxon>Bacillati</taxon>
        <taxon>Actinomycetota</taxon>
        <taxon>Actinomycetes</taxon>
        <taxon>Kitasatosporales</taxon>
        <taxon>Streptomycetaceae</taxon>
        <taxon>Streptomyces</taxon>
    </lineage>
</organism>
<sequence>MHDRHHEHTNWQETPIAPDNRTASWRFGHSPAGGAPEPDPAPGVAGPVRRQGAPDGKAATEGGSQPGKAGRKRRTKIKGKARPRDKKQRPAQSVRLSDQEHAIIQASADAVGMSLAGFLAHSALAAARDQSRTAATIATERDVLTELFAMRRQLGWAGSNLNQVTKALNSDADVPHLKEVLADIHRAANSVKNAADRVTHRQEQEGEAA</sequence>
<dbReference type="EMBL" id="CP163435">
    <property type="protein sequence ID" value="XDQ27043.1"/>
    <property type="molecule type" value="Genomic_DNA"/>
</dbReference>
<dbReference type="InterPro" id="IPR053842">
    <property type="entry name" value="NikA-like"/>
</dbReference>
<feature type="compositionally biased region" description="Low complexity" evidence="1">
    <location>
        <begin position="32"/>
        <end position="47"/>
    </location>
</feature>
<proteinExistence type="predicted"/>
<dbReference type="RefSeq" id="WP_369234290.1">
    <property type="nucleotide sequence ID" value="NZ_CP163435.1"/>
</dbReference>
<feature type="region of interest" description="Disordered" evidence="1">
    <location>
        <begin position="1"/>
        <end position="96"/>
    </location>
</feature>
<dbReference type="Pfam" id="PF21983">
    <property type="entry name" value="NikA-like"/>
    <property type="match status" value="1"/>
</dbReference>
<protein>
    <submittedName>
        <fullName evidence="2">Mobilization protein</fullName>
    </submittedName>
</protein>
<accession>A0AB39P8B3</accession>
<evidence type="ECO:0000256" key="1">
    <source>
        <dbReference type="SAM" id="MobiDB-lite"/>
    </source>
</evidence>
<evidence type="ECO:0000313" key="2">
    <source>
        <dbReference type="EMBL" id="XDQ27043.1"/>
    </source>
</evidence>
<feature type="compositionally biased region" description="Basic residues" evidence="1">
    <location>
        <begin position="69"/>
        <end position="89"/>
    </location>
</feature>
<gene>
    <name evidence="2" type="ORF">AB5J56_21070</name>
</gene>
<reference evidence="2" key="1">
    <citation type="submission" date="2024-07" db="EMBL/GenBank/DDBJ databases">
        <authorList>
            <person name="Yu S.T."/>
        </authorList>
    </citation>
    <scope>NUCLEOTIDE SEQUENCE</scope>
    <source>
        <strain evidence="2">R21</strain>
    </source>
</reference>
<dbReference type="AlphaFoldDB" id="A0AB39P8B3"/>
<name>A0AB39P8B3_9ACTN</name>